<organism evidence="4 5">
    <name type="scientific">Naumannella halotolerans</name>
    <dbReference type="NCBI Taxonomy" id="993414"/>
    <lineage>
        <taxon>Bacteria</taxon>
        <taxon>Bacillati</taxon>
        <taxon>Actinomycetota</taxon>
        <taxon>Actinomycetes</taxon>
        <taxon>Propionibacteriales</taxon>
        <taxon>Propionibacteriaceae</taxon>
        <taxon>Naumannella</taxon>
    </lineage>
</organism>
<dbReference type="GO" id="GO:0016787">
    <property type="term" value="F:hydrolase activity"/>
    <property type="evidence" value="ECO:0007669"/>
    <property type="project" value="UniProtKB-KW"/>
</dbReference>
<dbReference type="SUPFAM" id="SSF53474">
    <property type="entry name" value="alpha/beta-Hydrolases"/>
    <property type="match status" value="1"/>
</dbReference>
<dbReference type="InterPro" id="IPR050300">
    <property type="entry name" value="GDXG_lipolytic_enzyme"/>
</dbReference>
<protein>
    <submittedName>
        <fullName evidence="4">Acetyl esterase/lipase</fullName>
    </submittedName>
</protein>
<evidence type="ECO:0000313" key="5">
    <source>
        <dbReference type="Proteomes" id="UP000295371"/>
    </source>
</evidence>
<dbReference type="EMBL" id="SOAW01000001">
    <property type="protein sequence ID" value="TDT33627.1"/>
    <property type="molecule type" value="Genomic_DNA"/>
</dbReference>
<dbReference type="PANTHER" id="PTHR48081">
    <property type="entry name" value="AB HYDROLASE SUPERFAMILY PROTEIN C4A8.06C"/>
    <property type="match status" value="1"/>
</dbReference>
<dbReference type="Proteomes" id="UP000295371">
    <property type="component" value="Unassembled WGS sequence"/>
</dbReference>
<feature type="transmembrane region" description="Helical" evidence="2">
    <location>
        <begin position="42"/>
        <end position="63"/>
    </location>
</feature>
<feature type="domain" description="Alpha/beta hydrolase fold-3" evidence="3">
    <location>
        <begin position="153"/>
        <end position="364"/>
    </location>
</feature>
<keyword evidence="2" id="KW-0812">Transmembrane</keyword>
<keyword evidence="5" id="KW-1185">Reference proteome</keyword>
<feature type="transmembrane region" description="Helical" evidence="2">
    <location>
        <begin position="7"/>
        <end position="30"/>
    </location>
</feature>
<dbReference type="RefSeq" id="WP_133754108.1">
    <property type="nucleotide sequence ID" value="NZ_SOAW01000001.1"/>
</dbReference>
<dbReference type="Gene3D" id="3.40.50.1820">
    <property type="entry name" value="alpha/beta hydrolase"/>
    <property type="match status" value="1"/>
</dbReference>
<accession>A0A4R7JAG8</accession>
<keyword evidence="1" id="KW-0378">Hydrolase</keyword>
<dbReference type="InterPro" id="IPR013094">
    <property type="entry name" value="AB_hydrolase_3"/>
</dbReference>
<proteinExistence type="predicted"/>
<feature type="transmembrane region" description="Helical" evidence="2">
    <location>
        <begin position="70"/>
        <end position="89"/>
    </location>
</feature>
<dbReference type="Pfam" id="PF07859">
    <property type="entry name" value="Abhydrolase_3"/>
    <property type="match status" value="1"/>
</dbReference>
<keyword evidence="2" id="KW-0472">Membrane</keyword>
<evidence type="ECO:0000256" key="1">
    <source>
        <dbReference type="ARBA" id="ARBA00022801"/>
    </source>
</evidence>
<evidence type="ECO:0000259" key="3">
    <source>
        <dbReference type="Pfam" id="PF07859"/>
    </source>
</evidence>
<dbReference type="AlphaFoldDB" id="A0A4R7JAG8"/>
<reference evidence="4 5" key="1">
    <citation type="submission" date="2019-03" db="EMBL/GenBank/DDBJ databases">
        <title>Genomic Encyclopedia of Archaeal and Bacterial Type Strains, Phase II (KMG-II): from individual species to whole genera.</title>
        <authorList>
            <person name="Goeker M."/>
        </authorList>
    </citation>
    <scope>NUCLEOTIDE SEQUENCE [LARGE SCALE GENOMIC DNA]</scope>
    <source>
        <strain evidence="4 5">DSM 24323</strain>
    </source>
</reference>
<dbReference type="OrthoDB" id="3181909at2"/>
<gene>
    <name evidence="4" type="ORF">CLV29_1250</name>
</gene>
<keyword evidence="2" id="KW-1133">Transmembrane helix</keyword>
<evidence type="ECO:0000256" key="2">
    <source>
        <dbReference type="SAM" id="Phobius"/>
    </source>
</evidence>
<name>A0A4R7JAG8_9ACTN</name>
<sequence length="391" mass="41360">MKRGVATGLGVVAVVIGALLVVLAVAAIWIPGPLQELGIAVYGSYGPWVVIIGALMFGAGLLVRRLGRTVLGWFGAALATPALLLGLVVCAPQAVVAFSEGTVPTPANTLGIASTENTAPDRTAVYATLEDGTELQAQLWLPRNDSLDPRPALIWMHGGGFVGGDPAEDAGWHRELAEAGYPVISVQYRLSPPPRWQEAPSDVACALSWVREQSRELDIDPEQIVLGGSDAGGNLALTVAYGLDQPPAEGEEAESGIGTSCGDLPEAPAGVIAISPQVDLTVPTKAGDFPWAEFLGGSPQEAAEAYAYASPINRVREDLPRTLLITGQYDPVTTQAVADRFASALRGQRVDVRHLIYPFGGHDFDAPDTLGEEVRDTVALNWLEQWFPMEI</sequence>
<dbReference type="InterPro" id="IPR029058">
    <property type="entry name" value="AB_hydrolase_fold"/>
</dbReference>
<evidence type="ECO:0000313" key="4">
    <source>
        <dbReference type="EMBL" id="TDT33627.1"/>
    </source>
</evidence>
<comment type="caution">
    <text evidence="4">The sequence shown here is derived from an EMBL/GenBank/DDBJ whole genome shotgun (WGS) entry which is preliminary data.</text>
</comment>